<comment type="caution">
    <text evidence="1">The sequence shown here is derived from an EMBL/GenBank/DDBJ whole genome shotgun (WGS) entry which is preliminary data.</text>
</comment>
<proteinExistence type="predicted"/>
<evidence type="ECO:0000313" key="1">
    <source>
        <dbReference type="EMBL" id="GAG98481.1"/>
    </source>
</evidence>
<dbReference type="AlphaFoldDB" id="X1DQ04"/>
<sequence>MNQAERATELLEGHEKETGRCYTRVCIHNTEEGCEKPVDKPCPQKWFLTGNVQAGVGEDLRRKWKEE</sequence>
<organism evidence="1">
    <name type="scientific">marine sediment metagenome</name>
    <dbReference type="NCBI Taxonomy" id="412755"/>
    <lineage>
        <taxon>unclassified sequences</taxon>
        <taxon>metagenomes</taxon>
        <taxon>ecological metagenomes</taxon>
    </lineage>
</organism>
<name>X1DQ04_9ZZZZ</name>
<gene>
    <name evidence="1" type="ORF">S01H4_51321</name>
</gene>
<protein>
    <submittedName>
        <fullName evidence="1">Uncharacterized protein</fullName>
    </submittedName>
</protein>
<accession>X1DQ04</accession>
<feature type="non-terminal residue" evidence="1">
    <location>
        <position position="67"/>
    </location>
</feature>
<reference evidence="1" key="1">
    <citation type="journal article" date="2014" name="Front. Microbiol.">
        <title>High frequency of phylogenetically diverse reductive dehalogenase-homologous genes in deep subseafloor sedimentary metagenomes.</title>
        <authorList>
            <person name="Kawai M."/>
            <person name="Futagami T."/>
            <person name="Toyoda A."/>
            <person name="Takaki Y."/>
            <person name="Nishi S."/>
            <person name="Hori S."/>
            <person name="Arai W."/>
            <person name="Tsubouchi T."/>
            <person name="Morono Y."/>
            <person name="Uchiyama I."/>
            <person name="Ito T."/>
            <person name="Fujiyama A."/>
            <person name="Inagaki F."/>
            <person name="Takami H."/>
        </authorList>
    </citation>
    <scope>NUCLEOTIDE SEQUENCE</scope>
    <source>
        <strain evidence="1">Expedition CK06-06</strain>
    </source>
</reference>
<dbReference type="EMBL" id="BART01029211">
    <property type="protein sequence ID" value="GAG98481.1"/>
    <property type="molecule type" value="Genomic_DNA"/>
</dbReference>